<dbReference type="PANTHER" id="PTHR45348">
    <property type="entry name" value="HYPOTHETICAL OXIDOREDUCTASE (EUROFUNG)"/>
    <property type="match status" value="1"/>
</dbReference>
<evidence type="ECO:0000256" key="2">
    <source>
        <dbReference type="ARBA" id="ARBA00023002"/>
    </source>
</evidence>
<proteinExistence type="inferred from homology"/>
<name>A0A9W9CTC0_9PEZI</name>
<reference evidence="4" key="1">
    <citation type="submission" date="2022-10" db="EMBL/GenBank/DDBJ databases">
        <title>Tapping the CABI collections for fungal endophytes: first genome assemblies for Collariella, Neodidymelliopsis, Ascochyta clinopodiicola, Didymella pomorum, Didymosphaeria variabile, Neocosmospora piperis and Neocucurbitaria cava.</title>
        <authorList>
            <person name="Hill R."/>
        </authorList>
    </citation>
    <scope>NUCLEOTIDE SEQUENCE</scope>
    <source>
        <strain evidence="4">IMI 355082</strain>
    </source>
</reference>
<dbReference type="EMBL" id="JAPEVB010000006">
    <property type="protein sequence ID" value="KAJ4386069.1"/>
    <property type="molecule type" value="Genomic_DNA"/>
</dbReference>
<protein>
    <recommendedName>
        <fullName evidence="3">Enoyl reductase (ER) domain-containing protein</fullName>
    </recommendedName>
</protein>
<dbReference type="InterPro" id="IPR013154">
    <property type="entry name" value="ADH-like_N"/>
</dbReference>
<dbReference type="OrthoDB" id="48317at2759"/>
<comment type="caution">
    <text evidence="4">The sequence shown here is derived from an EMBL/GenBank/DDBJ whole genome shotgun (WGS) entry which is preliminary data.</text>
</comment>
<evidence type="ECO:0000259" key="3">
    <source>
        <dbReference type="SMART" id="SM00829"/>
    </source>
</evidence>
<accession>A0A9W9CTC0</accession>
<keyword evidence="5" id="KW-1185">Reference proteome</keyword>
<evidence type="ECO:0000313" key="5">
    <source>
        <dbReference type="Proteomes" id="UP001140453"/>
    </source>
</evidence>
<dbReference type="InterPro" id="IPR020843">
    <property type="entry name" value="ER"/>
</dbReference>
<dbReference type="SMART" id="SM00829">
    <property type="entry name" value="PKS_ER"/>
    <property type="match status" value="1"/>
</dbReference>
<dbReference type="Gene3D" id="3.90.180.10">
    <property type="entry name" value="Medium-chain alcohol dehydrogenases, catalytic domain"/>
    <property type="match status" value="1"/>
</dbReference>
<evidence type="ECO:0000313" key="4">
    <source>
        <dbReference type="EMBL" id="KAJ4386069.1"/>
    </source>
</evidence>
<dbReference type="InterPro" id="IPR011032">
    <property type="entry name" value="GroES-like_sf"/>
</dbReference>
<dbReference type="PANTHER" id="PTHR45348:SF2">
    <property type="entry name" value="ZINC-TYPE ALCOHOL DEHYDROGENASE-LIKE PROTEIN C2E1P3.01"/>
    <property type="match status" value="1"/>
</dbReference>
<sequence length="373" mass="38768">MAAKPSNEAAWLKSGSKALEIGPAPYTTPSKGQLVVKVHVIALNPIDCSIPIIAGIAFPWLKYPLIMGTDISGTVVELGEDVTRFHVGDRVVAMAQGYDKDATGSPEGAFQHYVVIRERFCSPVPETISFADASVTPLGGATAFSGLFGKEYCALQYPTVPAKSNGESFLVWGGSTSVGCNAIQFAVAAGYQVITTASPKNFELVKSLGASHAFDYRSPTVNEDITAILKDTKCAGAIAIGEGSAAPCMDIISAVPSSVGRKFVAQASTPGGPPMKGGLAMVGFVVNLQITNASLAIKSRIRGVSTKFVVSQASDVSLWNALYESFLPVALAKGAFQPAPATEIHGKGLGAITSGLERLKSGVSAKKLVITLE</sequence>
<dbReference type="AlphaFoldDB" id="A0A9W9CTC0"/>
<dbReference type="SUPFAM" id="SSF50129">
    <property type="entry name" value="GroES-like"/>
    <property type="match status" value="1"/>
</dbReference>
<organism evidence="4 5">
    <name type="scientific">Gnomoniopsis smithogilvyi</name>
    <dbReference type="NCBI Taxonomy" id="1191159"/>
    <lineage>
        <taxon>Eukaryota</taxon>
        <taxon>Fungi</taxon>
        <taxon>Dikarya</taxon>
        <taxon>Ascomycota</taxon>
        <taxon>Pezizomycotina</taxon>
        <taxon>Sordariomycetes</taxon>
        <taxon>Sordariomycetidae</taxon>
        <taxon>Diaporthales</taxon>
        <taxon>Gnomoniaceae</taxon>
        <taxon>Gnomoniopsis</taxon>
    </lineage>
</organism>
<dbReference type="Proteomes" id="UP001140453">
    <property type="component" value="Unassembled WGS sequence"/>
</dbReference>
<comment type="similarity">
    <text evidence="1">Belongs to the zinc-containing alcohol dehydrogenase family.</text>
</comment>
<dbReference type="InterPro" id="IPR047122">
    <property type="entry name" value="Trans-enoyl_RdTase-like"/>
</dbReference>
<dbReference type="InterPro" id="IPR036291">
    <property type="entry name" value="NAD(P)-bd_dom_sf"/>
</dbReference>
<dbReference type="SUPFAM" id="SSF51735">
    <property type="entry name" value="NAD(P)-binding Rossmann-fold domains"/>
    <property type="match status" value="1"/>
</dbReference>
<evidence type="ECO:0000256" key="1">
    <source>
        <dbReference type="ARBA" id="ARBA00008072"/>
    </source>
</evidence>
<dbReference type="CDD" id="cd08249">
    <property type="entry name" value="enoyl_reductase_like"/>
    <property type="match status" value="1"/>
</dbReference>
<dbReference type="Gene3D" id="3.40.50.720">
    <property type="entry name" value="NAD(P)-binding Rossmann-like Domain"/>
    <property type="match status" value="1"/>
</dbReference>
<dbReference type="Pfam" id="PF08240">
    <property type="entry name" value="ADH_N"/>
    <property type="match status" value="1"/>
</dbReference>
<keyword evidence="2" id="KW-0560">Oxidoreductase</keyword>
<feature type="domain" description="Enoyl reductase (ER)" evidence="3">
    <location>
        <begin position="15"/>
        <end position="370"/>
    </location>
</feature>
<dbReference type="GO" id="GO:0016651">
    <property type="term" value="F:oxidoreductase activity, acting on NAD(P)H"/>
    <property type="evidence" value="ECO:0007669"/>
    <property type="project" value="InterPro"/>
</dbReference>
<gene>
    <name evidence="4" type="ORF">N0V93_008961</name>
</gene>